<dbReference type="AlphaFoldDB" id="A0AAV4ZFS3"/>
<name>A0AAV4ZFS3_9HYPH</name>
<evidence type="ECO:0000313" key="2">
    <source>
        <dbReference type="Proteomes" id="UP001055247"/>
    </source>
</evidence>
<proteinExistence type="predicted"/>
<dbReference type="EMBL" id="BPQO01000002">
    <property type="protein sequence ID" value="GJD87244.1"/>
    <property type="molecule type" value="Genomic_DNA"/>
</dbReference>
<gene>
    <name evidence="1" type="ORF">BHAOGJBA_0744</name>
</gene>
<reference evidence="1" key="1">
    <citation type="journal article" date="2016" name="Front. Microbiol.">
        <title>Genome Sequence of the Piezophilic, Mesophilic Sulfate-Reducing Bacterium Desulfovibrio indicus J2T.</title>
        <authorList>
            <person name="Cao J."/>
            <person name="Maignien L."/>
            <person name="Shao Z."/>
            <person name="Alain K."/>
            <person name="Jebbar M."/>
        </authorList>
    </citation>
    <scope>NUCLEOTIDE SEQUENCE</scope>
    <source>
        <strain evidence="1">DSM 16372</strain>
    </source>
</reference>
<keyword evidence="2" id="KW-1185">Reference proteome</keyword>
<organism evidence="1 2">
    <name type="scientific">Methylobacterium hispanicum</name>
    <dbReference type="NCBI Taxonomy" id="270350"/>
    <lineage>
        <taxon>Bacteria</taxon>
        <taxon>Pseudomonadati</taxon>
        <taxon>Pseudomonadota</taxon>
        <taxon>Alphaproteobacteria</taxon>
        <taxon>Hyphomicrobiales</taxon>
        <taxon>Methylobacteriaceae</taxon>
        <taxon>Methylobacterium</taxon>
    </lineage>
</organism>
<comment type="caution">
    <text evidence="1">The sequence shown here is derived from an EMBL/GenBank/DDBJ whole genome shotgun (WGS) entry which is preliminary data.</text>
</comment>
<sequence length="74" mass="7576">MAEADPCRRALTPVEEAKLFARDALRAARGVLAGNPADAAGEAYLAVFAMLAVGALFPELAEDAGRACGASREA</sequence>
<dbReference type="Proteomes" id="UP001055247">
    <property type="component" value="Unassembled WGS sequence"/>
</dbReference>
<protein>
    <submittedName>
        <fullName evidence="1">Uncharacterized protein</fullName>
    </submittedName>
</protein>
<accession>A0AAV4ZFS3</accession>
<evidence type="ECO:0000313" key="1">
    <source>
        <dbReference type="EMBL" id="GJD87244.1"/>
    </source>
</evidence>
<reference evidence="1" key="2">
    <citation type="submission" date="2021-08" db="EMBL/GenBank/DDBJ databases">
        <authorList>
            <person name="Tani A."/>
            <person name="Ola A."/>
            <person name="Ogura Y."/>
            <person name="Katsura K."/>
            <person name="Hayashi T."/>
        </authorList>
    </citation>
    <scope>NUCLEOTIDE SEQUENCE</scope>
    <source>
        <strain evidence="1">DSM 16372</strain>
    </source>
</reference>